<comment type="similarity">
    <text evidence="2">Belongs to the FUN14 family.</text>
</comment>
<feature type="transmembrane region" description="Helical" evidence="6">
    <location>
        <begin position="38"/>
        <end position="57"/>
    </location>
</feature>
<proteinExistence type="inferred from homology"/>
<dbReference type="OrthoDB" id="163794at2759"/>
<protein>
    <submittedName>
        <fullName evidence="7">FUN14 domain-containing protein 1B</fullName>
    </submittedName>
</protein>
<dbReference type="PANTHER" id="PTHR21346:SF0">
    <property type="entry name" value="RE45833P"/>
    <property type="match status" value="1"/>
</dbReference>
<evidence type="ECO:0000313" key="7">
    <source>
        <dbReference type="EMBL" id="KRZ03313.1"/>
    </source>
</evidence>
<dbReference type="InterPro" id="IPR007014">
    <property type="entry name" value="FUN14"/>
</dbReference>
<accession>A0A0V1GYC2</accession>
<keyword evidence="5 6" id="KW-0472">Membrane</keyword>
<evidence type="ECO:0000256" key="4">
    <source>
        <dbReference type="ARBA" id="ARBA00022989"/>
    </source>
</evidence>
<dbReference type="AlphaFoldDB" id="A0A0V1GYC2"/>
<dbReference type="Pfam" id="PF04930">
    <property type="entry name" value="FUN14"/>
    <property type="match status" value="1"/>
</dbReference>
<reference evidence="7 8" key="1">
    <citation type="submission" date="2015-01" db="EMBL/GenBank/DDBJ databases">
        <title>Evolution of Trichinella species and genotypes.</title>
        <authorList>
            <person name="Korhonen P.K."/>
            <person name="Edoardo P."/>
            <person name="Giuseppe L.R."/>
            <person name="Gasser R.B."/>
        </authorList>
    </citation>
    <scope>NUCLEOTIDE SEQUENCE [LARGE SCALE GENOMIC DNA]</scope>
    <source>
        <strain evidence="7">ISS1029</strain>
    </source>
</reference>
<organism evidence="7 8">
    <name type="scientific">Trichinella zimbabwensis</name>
    <dbReference type="NCBI Taxonomy" id="268475"/>
    <lineage>
        <taxon>Eukaryota</taxon>
        <taxon>Metazoa</taxon>
        <taxon>Ecdysozoa</taxon>
        <taxon>Nematoda</taxon>
        <taxon>Enoplea</taxon>
        <taxon>Dorylaimia</taxon>
        <taxon>Trichinellida</taxon>
        <taxon>Trichinellidae</taxon>
        <taxon>Trichinella</taxon>
    </lineage>
</organism>
<keyword evidence="4 6" id="KW-1133">Transmembrane helix</keyword>
<keyword evidence="3 6" id="KW-0812">Transmembrane</keyword>
<sequence>MCNSISKQIISATNSPTLKKIVLGTTSGFITGYCGTRFGKMIALAVGGSLIIFLIALRRKDGVLDLDALDEKAKEAVEMMEEHLRQNNTNLSKMKSFVKRESFLVGGFCAGLLLGFGCA</sequence>
<dbReference type="STRING" id="268475.A0A0V1GYC2"/>
<evidence type="ECO:0000256" key="5">
    <source>
        <dbReference type="ARBA" id="ARBA00023136"/>
    </source>
</evidence>
<evidence type="ECO:0000256" key="3">
    <source>
        <dbReference type="ARBA" id="ARBA00022692"/>
    </source>
</evidence>
<comment type="caution">
    <text evidence="7">The sequence shown here is derived from an EMBL/GenBank/DDBJ whole genome shotgun (WGS) entry which is preliminary data.</text>
</comment>
<dbReference type="GO" id="GO:0000422">
    <property type="term" value="P:autophagy of mitochondrion"/>
    <property type="evidence" value="ECO:0007669"/>
    <property type="project" value="TreeGrafter"/>
</dbReference>
<keyword evidence="8" id="KW-1185">Reference proteome</keyword>
<evidence type="ECO:0000256" key="1">
    <source>
        <dbReference type="ARBA" id="ARBA00004374"/>
    </source>
</evidence>
<comment type="subcellular location">
    <subcellularLocation>
        <location evidence="1">Mitochondrion outer membrane</location>
        <topology evidence="1">Multi-pass membrane protein</topology>
    </subcellularLocation>
</comment>
<dbReference type="PANTHER" id="PTHR21346">
    <property type="entry name" value="FUN14 DOMAIN CONTAINING"/>
    <property type="match status" value="1"/>
</dbReference>
<dbReference type="GO" id="GO:0005741">
    <property type="term" value="C:mitochondrial outer membrane"/>
    <property type="evidence" value="ECO:0007669"/>
    <property type="project" value="UniProtKB-SubCell"/>
</dbReference>
<evidence type="ECO:0000256" key="6">
    <source>
        <dbReference type="SAM" id="Phobius"/>
    </source>
</evidence>
<name>A0A0V1GYC2_9BILA</name>
<gene>
    <name evidence="7" type="primary">fundc1-b</name>
    <name evidence="7" type="ORF">T11_17371</name>
</gene>
<evidence type="ECO:0000256" key="2">
    <source>
        <dbReference type="ARBA" id="ARBA00009160"/>
    </source>
</evidence>
<evidence type="ECO:0000313" key="8">
    <source>
        <dbReference type="Proteomes" id="UP000055024"/>
    </source>
</evidence>
<dbReference type="Proteomes" id="UP000055024">
    <property type="component" value="Unassembled WGS sequence"/>
</dbReference>
<dbReference type="EMBL" id="JYDP01000197">
    <property type="protein sequence ID" value="KRZ03313.1"/>
    <property type="molecule type" value="Genomic_DNA"/>
</dbReference>